<feature type="domain" description="PDZ" evidence="2">
    <location>
        <begin position="547"/>
        <end position="630"/>
    </location>
</feature>
<dbReference type="Pfam" id="PF00595">
    <property type="entry name" value="PDZ"/>
    <property type="match status" value="5"/>
</dbReference>
<feature type="region of interest" description="Disordered" evidence="1">
    <location>
        <begin position="728"/>
        <end position="752"/>
    </location>
</feature>
<dbReference type="SUPFAM" id="SSF50156">
    <property type="entry name" value="PDZ domain-like"/>
    <property type="match status" value="5"/>
</dbReference>
<reference evidence="3 4" key="1">
    <citation type="submission" date="2024-08" db="EMBL/GenBank/DDBJ databases">
        <authorList>
            <person name="Cucini C."/>
            <person name="Frati F."/>
        </authorList>
    </citation>
    <scope>NUCLEOTIDE SEQUENCE [LARGE SCALE GENOMIC DNA]</scope>
</reference>
<dbReference type="CDD" id="cd23064">
    <property type="entry name" value="PDZ3_INAD-like"/>
    <property type="match status" value="1"/>
</dbReference>
<feature type="region of interest" description="Disordered" evidence="1">
    <location>
        <begin position="1"/>
        <end position="104"/>
    </location>
</feature>
<proteinExistence type="predicted"/>
<dbReference type="SMART" id="SM00228">
    <property type="entry name" value="PDZ"/>
    <property type="match status" value="5"/>
</dbReference>
<dbReference type="InterPro" id="IPR051342">
    <property type="entry name" value="PDZ_scaffold"/>
</dbReference>
<feature type="compositionally biased region" description="Low complexity" evidence="1">
    <location>
        <begin position="419"/>
        <end position="447"/>
    </location>
</feature>
<sequence length="883" mass="93493">MVVNQSSVRCPSPEETKKRQRDCSRQIWPNNDEPLLSPTPKHVISETHAGVEPGLGDEEKQVIQAKLEAASVASKTTSGKSVDEEEEESEHSSEEGDDISDDVKYQGKIRTKAGIEIDRGSAGNIRRSKDYDPAKDTETEDEFGYTLKKIQKRWGDLAKSQAKEGTAAKLVVADLERGSQGLGISLAGHRNRMKMATYVCGINPTGIAHKTKALDLGDEILEVNGLVVHGRCHLNASAIIKSLPHSRIKIIGLRKPAGMEECSVKPIVQFPVSLESEKPEEKYANYRGLRVVNLKKGPMGLGIMIMEGRHAELGQGIFISDIQEGSVAEQAGLFVGDMILAVNGEDMVGADYDHAAHTLKKTEGNVSIVVCNASKGDEPRKMSLSPSATDLKEGSPSPTLGEPGKIDKPKLPPKPSKIPSPSKLISSMISSRGKTSPTTPVISPISAPISPHPISILPITPTLSTSPIPPGPVPSVVVKPATPSPKLGSAIVHHPPPPLPHPPHSPAVPPNKLALNIKPRASSTGSATDEPPSDPATCEIKPGRETTIEINKDKMGLGLSIVGGSDTLLGSIIIHEVYADGAAAKDSRLRPGDQLLSVNNEDFQNISHTKALAALRQTPTKVKMVVYRDEAIVKEDDMYDITDVDLTKKSGKGLGLSIVGRKNGTGVFISDVVPGGIAELHGGLMKGDMIISVNGHDLKSASQEEAAAVLKTVIGPIRMRIARLKAASSRKSAASTPATVPATPTSDTNDVDVELEESVPEEIESYVDVDVVDTSSNSIISIIPPQLTSHVSGSSPLQVQHIILERGPDGLGFSIVGGHGSPHGNLPIYVKTVFEKGAAVGSGLKRGDQILAVNAIPCDGLTHQEAVALLKNVKGSVSLTILS</sequence>
<dbReference type="Proteomes" id="UP001642540">
    <property type="component" value="Unassembled WGS sequence"/>
</dbReference>
<evidence type="ECO:0000256" key="1">
    <source>
        <dbReference type="SAM" id="MobiDB-lite"/>
    </source>
</evidence>
<evidence type="ECO:0000313" key="4">
    <source>
        <dbReference type="Proteomes" id="UP001642540"/>
    </source>
</evidence>
<dbReference type="InterPro" id="IPR001478">
    <property type="entry name" value="PDZ"/>
</dbReference>
<protein>
    <recommendedName>
        <fullName evidence="2">PDZ domain-containing protein</fullName>
    </recommendedName>
</protein>
<dbReference type="PROSITE" id="PS50106">
    <property type="entry name" value="PDZ"/>
    <property type="match status" value="5"/>
</dbReference>
<feature type="compositionally biased region" description="Low complexity" evidence="1">
    <location>
        <begin position="728"/>
        <end position="746"/>
    </location>
</feature>
<feature type="compositionally biased region" description="Pro residues" evidence="1">
    <location>
        <begin position="494"/>
        <end position="509"/>
    </location>
</feature>
<dbReference type="PANTHER" id="PTHR19964:SF89">
    <property type="entry name" value="INACTIVATION-NO-AFTER-POTENTIAL D PROTEIN-LIKE PROTEIN"/>
    <property type="match status" value="1"/>
</dbReference>
<dbReference type="PANTHER" id="PTHR19964">
    <property type="entry name" value="MULTIPLE PDZ DOMAIN PROTEIN"/>
    <property type="match status" value="1"/>
</dbReference>
<feature type="domain" description="PDZ" evidence="2">
    <location>
        <begin position="801"/>
        <end position="883"/>
    </location>
</feature>
<dbReference type="CDD" id="cd06673">
    <property type="entry name" value="PDZ10_MUPP1-PDZ8_PATJ-like"/>
    <property type="match status" value="1"/>
</dbReference>
<feature type="compositionally biased region" description="Basic and acidic residues" evidence="1">
    <location>
        <begin position="12"/>
        <end position="24"/>
    </location>
</feature>
<feature type="domain" description="PDZ" evidence="2">
    <location>
        <begin position="643"/>
        <end position="725"/>
    </location>
</feature>
<feature type="compositionally biased region" description="Acidic residues" evidence="1">
    <location>
        <begin position="83"/>
        <end position="100"/>
    </location>
</feature>
<dbReference type="Gene3D" id="2.30.42.10">
    <property type="match status" value="5"/>
</dbReference>
<evidence type="ECO:0000313" key="3">
    <source>
        <dbReference type="EMBL" id="CAL8135214.1"/>
    </source>
</evidence>
<feature type="domain" description="PDZ" evidence="2">
    <location>
        <begin position="291"/>
        <end position="374"/>
    </location>
</feature>
<name>A0ABP1RT63_9HEXA</name>
<evidence type="ECO:0000259" key="2">
    <source>
        <dbReference type="PROSITE" id="PS50106"/>
    </source>
</evidence>
<comment type="caution">
    <text evidence="3">The sequence shown here is derived from an EMBL/GenBank/DDBJ whole genome shotgun (WGS) entry which is preliminary data.</text>
</comment>
<dbReference type="CDD" id="cd06676">
    <property type="entry name" value="PDZ13_MUPP1-like"/>
    <property type="match status" value="1"/>
</dbReference>
<dbReference type="CDD" id="cd06674">
    <property type="entry name" value="PDZ11_MUPP1-PDZ9_PATJ-like"/>
    <property type="match status" value="1"/>
</dbReference>
<keyword evidence="4" id="KW-1185">Reference proteome</keyword>
<accession>A0ABP1RT63</accession>
<organism evidence="3 4">
    <name type="scientific">Orchesella dallaii</name>
    <dbReference type="NCBI Taxonomy" id="48710"/>
    <lineage>
        <taxon>Eukaryota</taxon>
        <taxon>Metazoa</taxon>
        <taxon>Ecdysozoa</taxon>
        <taxon>Arthropoda</taxon>
        <taxon>Hexapoda</taxon>
        <taxon>Collembola</taxon>
        <taxon>Entomobryomorpha</taxon>
        <taxon>Entomobryoidea</taxon>
        <taxon>Orchesellidae</taxon>
        <taxon>Orchesellinae</taxon>
        <taxon>Orchesella</taxon>
    </lineage>
</organism>
<feature type="domain" description="PDZ" evidence="2">
    <location>
        <begin position="172"/>
        <end position="242"/>
    </location>
</feature>
<gene>
    <name evidence="3" type="ORF">ODALV1_LOCUS25880</name>
</gene>
<dbReference type="EMBL" id="CAXLJM020000107">
    <property type="protein sequence ID" value="CAL8135214.1"/>
    <property type="molecule type" value="Genomic_DNA"/>
</dbReference>
<feature type="region of interest" description="Disordered" evidence="1">
    <location>
        <begin position="493"/>
        <end position="541"/>
    </location>
</feature>
<feature type="region of interest" description="Disordered" evidence="1">
    <location>
        <begin position="376"/>
        <end position="447"/>
    </location>
</feature>
<dbReference type="InterPro" id="IPR036034">
    <property type="entry name" value="PDZ_sf"/>
</dbReference>